<reference evidence="3" key="2">
    <citation type="submission" date="2016-10" db="EMBL/GenBank/DDBJ databases">
        <authorList>
            <person name="de Groot N.N."/>
        </authorList>
    </citation>
    <scope>NUCLEOTIDE SEQUENCE [LARGE SCALE GENOMIC DNA]</scope>
    <source>
        <strain evidence="3">CGMCC 1.12397</strain>
    </source>
</reference>
<sequence length="166" mass="18304">MPPSNGATERQDRYGLDDVSNPVAAALGKFVPQSVVRRSLSVTVETDREVYARGDPVELTVVIENSFPLPVAVETETRRLWGWTVDGELEASDERVYLGDATGTLAFRARERKVLTHTWDGRFKRVGGDGEPTRWVEAEPGVHEVGAFVAVPGTRPSDSVEIRVEK</sequence>
<protein>
    <recommendedName>
        <fullName evidence="1">DUF7974 domain-containing protein</fullName>
    </recommendedName>
</protein>
<dbReference type="InterPro" id="IPR058280">
    <property type="entry name" value="DUF7974"/>
</dbReference>
<evidence type="ECO:0000313" key="5">
    <source>
        <dbReference type="Proteomes" id="UP000255421"/>
    </source>
</evidence>
<reference evidence="2 5" key="3">
    <citation type="submission" date="2018-07" db="EMBL/GenBank/DDBJ databases">
        <title>Genome sequence of extremly halophilic archaeon Halopelagius longus strain BC12-B1.</title>
        <authorList>
            <person name="Zhang X."/>
        </authorList>
    </citation>
    <scope>NUCLEOTIDE SEQUENCE [LARGE SCALE GENOMIC DNA]</scope>
    <source>
        <strain evidence="2 5">BC12-B1</strain>
    </source>
</reference>
<dbReference type="AlphaFoldDB" id="A0A1H0Y0A2"/>
<evidence type="ECO:0000313" key="3">
    <source>
        <dbReference type="EMBL" id="SDQ08584.1"/>
    </source>
</evidence>
<keyword evidence="5" id="KW-1185">Reference proteome</keyword>
<name>A0A1H0Y0A2_9EURY</name>
<dbReference type="RefSeq" id="WP_092531914.1">
    <property type="nucleotide sequence ID" value="NZ_FNKQ01000001.1"/>
</dbReference>
<dbReference type="EMBL" id="QQST01000001">
    <property type="protein sequence ID" value="RDI72204.1"/>
    <property type="molecule type" value="Genomic_DNA"/>
</dbReference>
<proteinExistence type="predicted"/>
<evidence type="ECO:0000313" key="2">
    <source>
        <dbReference type="EMBL" id="RDI72204.1"/>
    </source>
</evidence>
<evidence type="ECO:0000259" key="1">
    <source>
        <dbReference type="Pfam" id="PF25929"/>
    </source>
</evidence>
<feature type="domain" description="DUF7974" evidence="1">
    <location>
        <begin position="29"/>
        <end position="165"/>
    </location>
</feature>
<organism evidence="3 4">
    <name type="scientific">Halopelagius longus</name>
    <dbReference type="NCBI Taxonomy" id="1236180"/>
    <lineage>
        <taxon>Archaea</taxon>
        <taxon>Methanobacteriati</taxon>
        <taxon>Methanobacteriota</taxon>
        <taxon>Stenosarchaea group</taxon>
        <taxon>Halobacteria</taxon>
        <taxon>Halobacteriales</taxon>
        <taxon>Haloferacaceae</taxon>
    </lineage>
</organism>
<dbReference type="Pfam" id="PF25929">
    <property type="entry name" value="DUF7974"/>
    <property type="match status" value="1"/>
</dbReference>
<dbReference type="OrthoDB" id="196304at2157"/>
<dbReference type="Proteomes" id="UP000255421">
    <property type="component" value="Unassembled WGS sequence"/>
</dbReference>
<dbReference type="EMBL" id="FNKQ01000001">
    <property type="protein sequence ID" value="SDQ08584.1"/>
    <property type="molecule type" value="Genomic_DNA"/>
</dbReference>
<evidence type="ECO:0000313" key="4">
    <source>
        <dbReference type="Proteomes" id="UP000199289"/>
    </source>
</evidence>
<accession>A0A1H0Y0A2</accession>
<dbReference type="Proteomes" id="UP000199289">
    <property type="component" value="Unassembled WGS sequence"/>
</dbReference>
<gene>
    <name evidence="2" type="ORF">DWB78_11055</name>
    <name evidence="3" type="ORF">SAMN05216278_0320</name>
</gene>
<reference evidence="4" key="1">
    <citation type="submission" date="2016-10" db="EMBL/GenBank/DDBJ databases">
        <authorList>
            <person name="Varghese N."/>
            <person name="Submissions S."/>
        </authorList>
    </citation>
    <scope>NUCLEOTIDE SEQUENCE [LARGE SCALE GENOMIC DNA]</scope>
    <source>
        <strain evidence="4">CGMCC 1.12397</strain>
    </source>
</reference>